<feature type="transmembrane region" description="Helical" evidence="13">
    <location>
        <begin position="166"/>
        <end position="185"/>
    </location>
</feature>
<dbReference type="SUPFAM" id="SSF55008">
    <property type="entry name" value="HMA, heavy metal-associated domain"/>
    <property type="match status" value="1"/>
</dbReference>
<keyword evidence="4" id="KW-1003">Cell membrane</keyword>
<keyword evidence="7" id="KW-0479">Metal-binding</keyword>
<dbReference type="EMBL" id="CDOI01000006">
    <property type="protein sequence ID" value="CEN43441.1"/>
    <property type="molecule type" value="Genomic_DNA"/>
</dbReference>
<dbReference type="InterPro" id="IPR006121">
    <property type="entry name" value="HMA_dom"/>
</dbReference>
<keyword evidence="6 13" id="KW-0812">Transmembrane</keyword>
<keyword evidence="3" id="KW-0813">Transport</keyword>
<evidence type="ECO:0000256" key="5">
    <source>
        <dbReference type="ARBA" id="ARBA00022553"/>
    </source>
</evidence>
<name>A0A0B7HUQ9_9FLAO</name>
<dbReference type="Pfam" id="PF00122">
    <property type="entry name" value="E1-E2_ATPase"/>
    <property type="match status" value="1"/>
</dbReference>
<dbReference type="Gene3D" id="3.40.50.1000">
    <property type="entry name" value="HAD superfamily/HAD-like"/>
    <property type="match status" value="1"/>
</dbReference>
<comment type="similarity">
    <text evidence="2">Belongs to the cation transport ATPase (P-type) (TC 3.A.3) family. Type IB subfamily.</text>
</comment>
<evidence type="ECO:0000313" key="15">
    <source>
        <dbReference type="EMBL" id="CEN43441.1"/>
    </source>
</evidence>
<dbReference type="Proteomes" id="UP000038200">
    <property type="component" value="Unassembled WGS sequence"/>
</dbReference>
<keyword evidence="18" id="KW-1185">Reference proteome</keyword>
<keyword evidence="9" id="KW-1278">Translocase</keyword>
<comment type="subcellular location">
    <subcellularLocation>
        <location evidence="1">Cell membrane</location>
        <topology evidence="1">Multi-pass membrane protein</topology>
    </subcellularLocation>
</comment>
<sequence length="799" mass="89699">MSNTCYHCGNECDSRPLELDDKIFCCLGCKTVYELLSENNLTSYYDLEKTPGARPEASSEKYAFLDNEKIVDKLLEFNDGNVQVVSLYIPHIHCSSCIWVLENLDRLHKGVTTALVNFPKKTVRITYNADMLTLKELVLLLAHIGYSPYISLDDYQSKKNNPNRDIYYKLGVAAFAFGNVMLLSFPEYFEADEFWIEQYKPFFRWLMFFLSLPVMFYSASDYFISAYKGIRSGFLNIDIPLALGILAMFVRSCYDILTDSGQGFFDSLNSLVFLLLIGKFFQQRTYDFLSFERDYKSYFPIGITKIHPDGKEESVQVYDIQQGDRLLIRNQELIPVDAILIRGEGHIDYSFVTGEADPMQKLSGDKLFAGGKQTQGAIEIEALKGISQSYLTQLWSNDVFNKDKDDDFKSLTDKVSKYFTIIILSISLISLLVWILRAYWGISAPVMALNVFTAVLIIACPCALAISAPFTLGNMLRIFGQRKLYLKNSKVIEKMAKIDTIIFDKTGTITTANKSDLTYEGISLTPNEQRVVKNTLRNSNHPLSRQVYDFLEVSDNSKLIDNFEEITGKGIQATVEGIAVKIGSASFVGKHVEHNNLKTSVHLSLDNVYKGCFVFHNSYRDGISELFTSLSSDYEIVILSGDNESEQMNLEKILPKGSILLFNQKPEDKLLYIKHLQEKGKKVMMVGDGLNDAGALKQSDVGIALSENVNVFSPACDGIMDASKIKQLNVFMALTKKSMQIIKGSFVLSFLYNMVGITFAVLGLLSPLVAAILMPLSSITIVLFTTISANVASVKRLGK</sequence>
<dbReference type="PROSITE" id="PS00154">
    <property type="entry name" value="ATPASE_E1_E2"/>
    <property type="match status" value="1"/>
</dbReference>
<dbReference type="Proteomes" id="UP000045051">
    <property type="component" value="Unassembled WGS sequence"/>
</dbReference>
<dbReference type="AlphaFoldDB" id="A0A0B7HUQ9"/>
<evidence type="ECO:0000256" key="9">
    <source>
        <dbReference type="ARBA" id="ARBA00022967"/>
    </source>
</evidence>
<dbReference type="GO" id="GO:0016887">
    <property type="term" value="F:ATP hydrolysis activity"/>
    <property type="evidence" value="ECO:0007669"/>
    <property type="project" value="InterPro"/>
</dbReference>
<dbReference type="PRINTS" id="PR00119">
    <property type="entry name" value="CATATPASE"/>
</dbReference>
<proteinExistence type="inferred from homology"/>
<evidence type="ECO:0000256" key="8">
    <source>
        <dbReference type="ARBA" id="ARBA00022842"/>
    </source>
</evidence>
<keyword evidence="12 13" id="KW-0472">Membrane</keyword>
<protein>
    <submittedName>
        <fullName evidence="15">Copper-exporting P-type ATPase A</fullName>
        <ecNumber evidence="15">3.6.3.4</ecNumber>
    </submittedName>
</protein>
<dbReference type="PROSITE" id="PS50846">
    <property type="entry name" value="HMA_2"/>
    <property type="match status" value="1"/>
</dbReference>
<evidence type="ECO:0000256" key="3">
    <source>
        <dbReference type="ARBA" id="ARBA00022448"/>
    </source>
</evidence>
<accession>A0A0B7HUQ9</accession>
<keyword evidence="11" id="KW-0406">Ion transport</keyword>
<evidence type="ECO:0000256" key="13">
    <source>
        <dbReference type="SAM" id="Phobius"/>
    </source>
</evidence>
<evidence type="ECO:0000256" key="11">
    <source>
        <dbReference type="ARBA" id="ARBA00023065"/>
    </source>
</evidence>
<dbReference type="STRING" id="1848903.CCAND38_1030002"/>
<feature type="domain" description="HMA" evidence="14">
    <location>
        <begin position="83"/>
        <end position="149"/>
    </location>
</feature>
<dbReference type="Gene3D" id="2.70.150.10">
    <property type="entry name" value="Calcium-transporting ATPase, cytoplasmic transduction domain A"/>
    <property type="match status" value="1"/>
</dbReference>
<organism evidence="15 18">
    <name type="scientific">Capnocytophaga canis</name>
    <dbReference type="NCBI Taxonomy" id="1848903"/>
    <lineage>
        <taxon>Bacteria</taxon>
        <taxon>Pseudomonadati</taxon>
        <taxon>Bacteroidota</taxon>
        <taxon>Flavobacteriia</taxon>
        <taxon>Flavobacteriales</taxon>
        <taxon>Flavobacteriaceae</taxon>
        <taxon>Capnocytophaga</taxon>
    </lineage>
</organism>
<dbReference type="GO" id="GO:0005886">
    <property type="term" value="C:plasma membrane"/>
    <property type="evidence" value="ECO:0007669"/>
    <property type="project" value="UniProtKB-SubCell"/>
</dbReference>
<feature type="transmembrane region" description="Helical" evidence="13">
    <location>
        <begin position="418"/>
        <end position="440"/>
    </location>
</feature>
<feature type="transmembrane region" description="Helical" evidence="13">
    <location>
        <begin position="239"/>
        <end position="257"/>
    </location>
</feature>
<dbReference type="EMBL" id="CDOL01000005">
    <property type="protein sequence ID" value="CEN50104.1"/>
    <property type="molecule type" value="Genomic_DNA"/>
</dbReference>
<dbReference type="CDD" id="cd00371">
    <property type="entry name" value="HMA"/>
    <property type="match status" value="1"/>
</dbReference>
<dbReference type="Gene3D" id="3.40.1110.10">
    <property type="entry name" value="Calcium-transporting ATPase, cytoplasmic domain N"/>
    <property type="match status" value="1"/>
</dbReference>
<dbReference type="InterPro" id="IPR036163">
    <property type="entry name" value="HMA_dom_sf"/>
</dbReference>
<dbReference type="EC" id="3.6.3.4" evidence="15"/>
<evidence type="ECO:0000313" key="16">
    <source>
        <dbReference type="EMBL" id="CEN50104.1"/>
    </source>
</evidence>
<dbReference type="SUPFAM" id="SSF56784">
    <property type="entry name" value="HAD-like"/>
    <property type="match status" value="1"/>
</dbReference>
<evidence type="ECO:0000256" key="12">
    <source>
        <dbReference type="ARBA" id="ARBA00023136"/>
    </source>
</evidence>
<evidence type="ECO:0000256" key="7">
    <source>
        <dbReference type="ARBA" id="ARBA00022723"/>
    </source>
</evidence>
<dbReference type="Pfam" id="PF12156">
    <property type="entry name" value="ATPase-cat_bd"/>
    <property type="match status" value="1"/>
</dbReference>
<dbReference type="Gene3D" id="1.20.1110.10">
    <property type="entry name" value="Calcium-transporting ATPase, transmembrane domain"/>
    <property type="match status" value="1"/>
</dbReference>
<dbReference type="InterPro" id="IPR001757">
    <property type="entry name" value="P_typ_ATPase"/>
</dbReference>
<keyword evidence="8" id="KW-0460">Magnesium</keyword>
<dbReference type="NCBIfam" id="TIGR01494">
    <property type="entry name" value="ATPase_P-type"/>
    <property type="match status" value="1"/>
</dbReference>
<evidence type="ECO:0000256" key="2">
    <source>
        <dbReference type="ARBA" id="ARBA00006024"/>
    </source>
</evidence>
<dbReference type="GO" id="GO:0005507">
    <property type="term" value="F:copper ion binding"/>
    <property type="evidence" value="ECO:0007669"/>
    <property type="project" value="TreeGrafter"/>
</dbReference>
<evidence type="ECO:0000313" key="18">
    <source>
        <dbReference type="Proteomes" id="UP000045051"/>
    </source>
</evidence>
<keyword evidence="5" id="KW-0597">Phosphoprotein</keyword>
<feature type="transmembrane region" description="Helical" evidence="13">
    <location>
        <begin position="746"/>
        <end position="765"/>
    </location>
</feature>
<dbReference type="PANTHER" id="PTHR43520:SF5">
    <property type="entry name" value="CATION-TRANSPORTING P-TYPE ATPASE-RELATED"/>
    <property type="match status" value="1"/>
</dbReference>
<dbReference type="InterPro" id="IPR021993">
    <property type="entry name" value="ATPase-cat-bd"/>
</dbReference>
<dbReference type="PRINTS" id="PR00943">
    <property type="entry name" value="CUATPASE"/>
</dbReference>
<evidence type="ECO:0000256" key="10">
    <source>
        <dbReference type="ARBA" id="ARBA00022989"/>
    </source>
</evidence>
<feature type="transmembrane region" description="Helical" evidence="13">
    <location>
        <begin position="263"/>
        <end position="281"/>
    </location>
</feature>
<reference evidence="17 18" key="1">
    <citation type="submission" date="2015-01" db="EMBL/GenBank/DDBJ databases">
        <authorList>
            <person name="MANFREDI Pablo"/>
        </authorList>
    </citation>
    <scope>NUCLEOTIDE SEQUENCE [LARGE SCALE GENOMIC DNA]</scope>
    <source>
        <strain evidence="15 18">CcD38</strain>
        <strain evidence="16 17">CcD93</strain>
    </source>
</reference>
<dbReference type="InterPro" id="IPR036412">
    <property type="entry name" value="HAD-like_sf"/>
</dbReference>
<dbReference type="GO" id="GO:0043682">
    <property type="term" value="F:P-type divalent copper transporter activity"/>
    <property type="evidence" value="ECO:0007669"/>
    <property type="project" value="TreeGrafter"/>
</dbReference>
<gene>
    <name evidence="15" type="ORF">CCAND38_1030002</name>
    <name evidence="16" type="ORF">CCAND93_1020002</name>
</gene>
<dbReference type="Pfam" id="PF00403">
    <property type="entry name" value="HMA"/>
    <property type="match status" value="1"/>
</dbReference>
<evidence type="ECO:0000256" key="4">
    <source>
        <dbReference type="ARBA" id="ARBA00022475"/>
    </source>
</evidence>
<feature type="transmembrane region" description="Helical" evidence="13">
    <location>
        <begin position="446"/>
        <end position="472"/>
    </location>
</feature>
<dbReference type="RefSeq" id="WP_042005335.1">
    <property type="nucleotide sequence ID" value="NZ_CDOI01000006.1"/>
</dbReference>
<evidence type="ECO:0000313" key="17">
    <source>
        <dbReference type="Proteomes" id="UP000038200"/>
    </source>
</evidence>
<dbReference type="GO" id="GO:0055070">
    <property type="term" value="P:copper ion homeostasis"/>
    <property type="evidence" value="ECO:0007669"/>
    <property type="project" value="TreeGrafter"/>
</dbReference>
<dbReference type="PANTHER" id="PTHR43520">
    <property type="entry name" value="ATP7, ISOFORM B"/>
    <property type="match status" value="1"/>
</dbReference>
<dbReference type="GO" id="GO:0005524">
    <property type="term" value="F:ATP binding"/>
    <property type="evidence" value="ECO:0007669"/>
    <property type="project" value="InterPro"/>
</dbReference>
<dbReference type="InterPro" id="IPR059000">
    <property type="entry name" value="ATPase_P-type_domA"/>
</dbReference>
<dbReference type="InterPro" id="IPR008250">
    <property type="entry name" value="ATPase_P-typ_transduc_dom_A_sf"/>
</dbReference>
<keyword evidence="10 13" id="KW-1133">Transmembrane helix</keyword>
<dbReference type="InterPro" id="IPR023298">
    <property type="entry name" value="ATPase_P-typ_TM_dom_sf"/>
</dbReference>
<keyword evidence="15" id="KW-0378">Hydrolase</keyword>
<dbReference type="OrthoDB" id="1521937at2"/>
<dbReference type="SUPFAM" id="SSF81653">
    <property type="entry name" value="Calcium ATPase, transduction domain A"/>
    <property type="match status" value="1"/>
</dbReference>
<feature type="transmembrane region" description="Helical" evidence="13">
    <location>
        <begin position="205"/>
        <end position="227"/>
    </location>
</feature>
<dbReference type="Gene3D" id="3.30.70.100">
    <property type="match status" value="1"/>
</dbReference>
<evidence type="ECO:0000256" key="6">
    <source>
        <dbReference type="ARBA" id="ARBA00022692"/>
    </source>
</evidence>
<feature type="transmembrane region" description="Helical" evidence="13">
    <location>
        <begin position="771"/>
        <end position="792"/>
    </location>
</feature>
<dbReference type="SUPFAM" id="SSF81665">
    <property type="entry name" value="Calcium ATPase, transmembrane domain M"/>
    <property type="match status" value="1"/>
</dbReference>
<evidence type="ECO:0000256" key="1">
    <source>
        <dbReference type="ARBA" id="ARBA00004651"/>
    </source>
</evidence>
<dbReference type="InterPro" id="IPR023299">
    <property type="entry name" value="ATPase_P-typ_cyto_dom_N"/>
</dbReference>
<dbReference type="InterPro" id="IPR018303">
    <property type="entry name" value="ATPase_P-typ_P_site"/>
</dbReference>
<evidence type="ECO:0000259" key="14">
    <source>
        <dbReference type="PROSITE" id="PS50846"/>
    </source>
</evidence>
<dbReference type="Pfam" id="PF00702">
    <property type="entry name" value="Hydrolase"/>
    <property type="match status" value="1"/>
</dbReference>
<dbReference type="InterPro" id="IPR023214">
    <property type="entry name" value="HAD_sf"/>
</dbReference>